<evidence type="ECO:0000256" key="2">
    <source>
        <dbReference type="ARBA" id="ARBA00023002"/>
    </source>
</evidence>
<dbReference type="GO" id="GO:0004753">
    <property type="term" value="F:saccharopine dehydrogenase activity"/>
    <property type="evidence" value="ECO:0007669"/>
    <property type="project" value="TreeGrafter"/>
</dbReference>
<dbReference type="EMBL" id="MU853865">
    <property type="protein sequence ID" value="KAK3937024.1"/>
    <property type="molecule type" value="Genomic_DNA"/>
</dbReference>
<evidence type="ECO:0000256" key="3">
    <source>
        <dbReference type="ARBA" id="ARBA00023154"/>
    </source>
</evidence>
<reference evidence="7" key="1">
    <citation type="journal article" date="2023" name="Mol. Phylogenet. Evol.">
        <title>Genome-scale phylogeny and comparative genomics of the fungal order Sordariales.</title>
        <authorList>
            <person name="Hensen N."/>
            <person name="Bonometti L."/>
            <person name="Westerberg I."/>
            <person name="Brannstrom I.O."/>
            <person name="Guillou S."/>
            <person name="Cros-Aarteil S."/>
            <person name="Calhoun S."/>
            <person name="Haridas S."/>
            <person name="Kuo A."/>
            <person name="Mondo S."/>
            <person name="Pangilinan J."/>
            <person name="Riley R."/>
            <person name="LaButti K."/>
            <person name="Andreopoulos B."/>
            <person name="Lipzen A."/>
            <person name="Chen C."/>
            <person name="Yan M."/>
            <person name="Daum C."/>
            <person name="Ng V."/>
            <person name="Clum A."/>
            <person name="Steindorff A."/>
            <person name="Ohm R.A."/>
            <person name="Martin F."/>
            <person name="Silar P."/>
            <person name="Natvig D.O."/>
            <person name="Lalanne C."/>
            <person name="Gautier V."/>
            <person name="Ament-Velasquez S.L."/>
            <person name="Kruys A."/>
            <person name="Hutchinson M.I."/>
            <person name="Powell A.J."/>
            <person name="Barry K."/>
            <person name="Miller A.N."/>
            <person name="Grigoriev I.V."/>
            <person name="Debuchy R."/>
            <person name="Gladieux P."/>
            <person name="Hiltunen Thoren M."/>
            <person name="Johannesson H."/>
        </authorList>
    </citation>
    <scope>NUCLEOTIDE SEQUENCE [LARGE SCALE GENOMIC DNA]</scope>
    <source>
        <strain evidence="7">CBS 340.73</strain>
    </source>
</reference>
<protein>
    <submittedName>
        <fullName evidence="6">Saccharopine dehydrogenase</fullName>
    </submittedName>
</protein>
<dbReference type="InterPro" id="IPR051168">
    <property type="entry name" value="AASS"/>
</dbReference>
<keyword evidence="3" id="KW-0457">Lysine biosynthesis</keyword>
<feature type="domain" description="Saccharopine dehydrogenase NADP binding" evidence="4">
    <location>
        <begin position="7"/>
        <end position="122"/>
    </location>
</feature>
<dbReference type="InterPro" id="IPR005097">
    <property type="entry name" value="Sacchrp_dh_NADP-bd"/>
</dbReference>
<dbReference type="Pfam" id="PF16653">
    <property type="entry name" value="Sacchrp_dh_C"/>
    <property type="match status" value="1"/>
</dbReference>
<dbReference type="Gene3D" id="3.30.360.10">
    <property type="entry name" value="Dihydrodipicolinate Reductase, domain 2"/>
    <property type="match status" value="1"/>
</dbReference>
<feature type="domain" description="Saccharopine dehydrogenase-like C-terminal" evidence="5">
    <location>
        <begin position="126"/>
        <end position="435"/>
    </location>
</feature>
<dbReference type="Pfam" id="PF03435">
    <property type="entry name" value="Sacchrp_dh_NADP"/>
    <property type="match status" value="1"/>
</dbReference>
<keyword evidence="2" id="KW-0560">Oxidoreductase</keyword>
<keyword evidence="7" id="KW-1185">Reference proteome</keyword>
<dbReference type="Proteomes" id="UP001303473">
    <property type="component" value="Unassembled WGS sequence"/>
</dbReference>
<dbReference type="InterPro" id="IPR036291">
    <property type="entry name" value="NAD(P)-bd_dom_sf"/>
</dbReference>
<evidence type="ECO:0000313" key="6">
    <source>
        <dbReference type="EMBL" id="KAK3937024.1"/>
    </source>
</evidence>
<accession>A0AAN6S1H2</accession>
<dbReference type="SUPFAM" id="SSF55347">
    <property type="entry name" value="Glyceraldehyde-3-phosphate dehydrogenase-like, C-terminal domain"/>
    <property type="match status" value="1"/>
</dbReference>
<name>A0AAN6S1H2_9PEZI</name>
<evidence type="ECO:0000259" key="5">
    <source>
        <dbReference type="Pfam" id="PF16653"/>
    </source>
</evidence>
<keyword evidence="3" id="KW-0028">Amino-acid biosynthesis</keyword>
<proteinExistence type="predicted"/>
<dbReference type="Gene3D" id="1.10.1870.10">
    <property type="entry name" value="Domain 3, Saccharopine reductase"/>
    <property type="match status" value="1"/>
</dbReference>
<dbReference type="PANTHER" id="PTHR11133:SF22">
    <property type="entry name" value="ALPHA-AMINOADIPIC SEMIALDEHYDE SYNTHASE, MITOCHONDRIAL"/>
    <property type="match status" value="1"/>
</dbReference>
<dbReference type="InterPro" id="IPR032095">
    <property type="entry name" value="Sacchrp_dh-like_C"/>
</dbReference>
<keyword evidence="1" id="KW-0521">NADP</keyword>
<evidence type="ECO:0000259" key="4">
    <source>
        <dbReference type="Pfam" id="PF03435"/>
    </source>
</evidence>
<evidence type="ECO:0000313" key="7">
    <source>
        <dbReference type="Proteomes" id="UP001303473"/>
    </source>
</evidence>
<dbReference type="FunFam" id="3.40.50.720:FF:000072">
    <property type="entry name" value="Saccharopine dehydrogenase [NADP(+), L-glutamate-forming]"/>
    <property type="match status" value="1"/>
</dbReference>
<gene>
    <name evidence="6" type="ORF">QBC46DRAFT_417289</name>
</gene>
<organism evidence="6 7">
    <name type="scientific">Diplogelasinospora grovesii</name>
    <dbReference type="NCBI Taxonomy" id="303347"/>
    <lineage>
        <taxon>Eukaryota</taxon>
        <taxon>Fungi</taxon>
        <taxon>Dikarya</taxon>
        <taxon>Ascomycota</taxon>
        <taxon>Pezizomycotina</taxon>
        <taxon>Sordariomycetes</taxon>
        <taxon>Sordariomycetidae</taxon>
        <taxon>Sordariales</taxon>
        <taxon>Diplogelasinosporaceae</taxon>
        <taxon>Diplogelasinospora</taxon>
    </lineage>
</organism>
<dbReference type="PANTHER" id="PTHR11133">
    <property type="entry name" value="SACCHAROPINE DEHYDROGENASE"/>
    <property type="match status" value="1"/>
</dbReference>
<dbReference type="GO" id="GO:0005737">
    <property type="term" value="C:cytoplasm"/>
    <property type="evidence" value="ECO:0007669"/>
    <property type="project" value="TreeGrafter"/>
</dbReference>
<dbReference type="AlphaFoldDB" id="A0AAN6S1H2"/>
<comment type="caution">
    <text evidence="6">The sequence shown here is derived from an EMBL/GenBank/DDBJ whole genome shotgun (WGS) entry which is preliminary data.</text>
</comment>
<dbReference type="SUPFAM" id="SSF51735">
    <property type="entry name" value="NAD(P)-binding Rossmann-fold domains"/>
    <property type="match status" value="1"/>
</dbReference>
<evidence type="ECO:0000256" key="1">
    <source>
        <dbReference type="ARBA" id="ARBA00022857"/>
    </source>
</evidence>
<sequence length="442" mass="48330">MAGTKKILLLGSGMVAPPCIEYLTRNPQNQLTVACRTLSTAQALASAYPRAQPISLDVASTADLDAQVATHDLVISLVPYTYHAAIIKSAIKVRKNVVTTSYVSDEMRALDAAAKEAGITVLNEVGVDPGVDHFYAMKTIDEVHEKGGKVKEYHLYCGGLPAPECADNPLAFKFSWSARGAILSQRNASSYLDQGKRVDIAAVDAMADGYSFLAYPNRNSLPFKEFYNIPEAETVIRGSLRYNGNPQFIQAFAGLGWLDQEKKSWLTPGITWAQIQQKLIGAPNSDGSSLIAHIKEVYKFPNQSESERIISGMKWLGLLSSEQATIKEGNVFDTLCHQLSKLLSFNPGERDLVMMQQKFVVEWKDGKKNTIINTLELFGDPKGYSAMALSVGVTCGVATQLLLDGHPALDKPGILAPYQKEMCDPIREIVETEGVKLVQEVL</sequence>
<dbReference type="Gene3D" id="3.40.50.720">
    <property type="entry name" value="NAD(P)-binding Rossmann-like Domain"/>
    <property type="match status" value="1"/>
</dbReference>
<dbReference type="GO" id="GO:0019878">
    <property type="term" value="P:lysine biosynthetic process via aminoadipic acid"/>
    <property type="evidence" value="ECO:0007669"/>
    <property type="project" value="TreeGrafter"/>
</dbReference>